<sequence>MTISLGKVARWTLCAGLALFSPAVLALGLGNASVESFLDQPLRARIDLISRPDEDLGSVSAGLASADDFALIGASREAISVPLRFTLQQEGDDAWIVVTSNLAVRDPIIRLIVEVTWPGGRMLREYTLFLDPPTVPSAAPPPPSAPAREAMPDDSGRAAPEPVSAAESPAVSASGPAAAAIPEEGEYGPVRPGETLWRIASDWSAGTGMDLNQVMLAIQRNNPQAFINDNINLLKRGAILRMPRRQDIETLSPSAARDEVLEQASEFGAGLDTVSSAAVDTPLIADTSVAPDVGVAEEEPVAEAQLEIVPPSESEGVDSAYGTADDAAEDAEASTSATVLREELARTEEELFSEQQENEFLRERIEELESRLTETGEEATVEDAELAAMEARLRDERLGQAAGLDEPPASDSAAAAPPRAADAVPQVRTTDGPREESSWYQSRTAVWVILLVVAAIVAGWFVSRRGRAEPVIAGAAGADDGTVRDIQDEAEEILRVLHPDEAEADSGETGPVEDEDDSLADEAAGGDADEESPRKAARQPDRDEDEAELLDEDSEDPEVRLDLARAYISMGDKEAARVILAEVIEHGDEEQQAEARTMISEL</sequence>
<dbReference type="InterPro" id="IPR020012">
    <property type="entry name" value="LysM_FimV"/>
</dbReference>
<feature type="chain" id="PRO_5043623038" evidence="4">
    <location>
        <begin position="27"/>
        <end position="602"/>
    </location>
</feature>
<proteinExistence type="predicted"/>
<dbReference type="AlphaFoldDB" id="A0AAW9RAD2"/>
<evidence type="ECO:0000256" key="1">
    <source>
        <dbReference type="SAM" id="Coils"/>
    </source>
</evidence>
<feature type="compositionally biased region" description="Acidic residues" evidence="2">
    <location>
        <begin position="502"/>
        <end position="520"/>
    </location>
</feature>
<feature type="compositionally biased region" description="Low complexity" evidence="2">
    <location>
        <begin position="158"/>
        <end position="182"/>
    </location>
</feature>
<dbReference type="NCBIfam" id="TIGR03505">
    <property type="entry name" value="FimV_core"/>
    <property type="match status" value="1"/>
</dbReference>
<keyword evidence="1" id="KW-0175">Coiled coil</keyword>
<dbReference type="Pfam" id="PF14559">
    <property type="entry name" value="TPR_19"/>
    <property type="match status" value="1"/>
</dbReference>
<gene>
    <name evidence="6" type="ORF">V3330_04225</name>
</gene>
<dbReference type="InterPro" id="IPR057840">
    <property type="entry name" value="FimV_N"/>
</dbReference>
<evidence type="ECO:0000256" key="4">
    <source>
        <dbReference type="SAM" id="SignalP"/>
    </source>
</evidence>
<protein>
    <submittedName>
        <fullName evidence="6">FimV/HubP family polar landmark protein</fullName>
    </submittedName>
</protein>
<dbReference type="Proteomes" id="UP001359886">
    <property type="component" value="Unassembled WGS sequence"/>
</dbReference>
<feature type="compositionally biased region" description="Acidic residues" evidence="2">
    <location>
        <begin position="542"/>
        <end position="556"/>
    </location>
</feature>
<feature type="region of interest" description="Disordered" evidence="2">
    <location>
        <begin position="311"/>
        <end position="336"/>
    </location>
</feature>
<feature type="region of interest" description="Disordered" evidence="2">
    <location>
        <begin position="495"/>
        <end position="559"/>
    </location>
</feature>
<dbReference type="InterPro" id="IPR020011">
    <property type="entry name" value="FimV_C"/>
</dbReference>
<evidence type="ECO:0000313" key="6">
    <source>
        <dbReference type="EMBL" id="MEJ8566828.1"/>
    </source>
</evidence>
<organism evidence="6 7">
    <name type="scientific">Elongatibacter sediminis</name>
    <dbReference type="NCBI Taxonomy" id="3119006"/>
    <lineage>
        <taxon>Bacteria</taxon>
        <taxon>Pseudomonadati</taxon>
        <taxon>Pseudomonadota</taxon>
        <taxon>Gammaproteobacteria</taxon>
        <taxon>Chromatiales</taxon>
        <taxon>Wenzhouxiangellaceae</taxon>
        <taxon>Elongatibacter</taxon>
    </lineage>
</organism>
<keyword evidence="3" id="KW-1133">Transmembrane helix</keyword>
<dbReference type="Pfam" id="PF25800">
    <property type="entry name" value="FimV_N"/>
    <property type="match status" value="1"/>
</dbReference>
<reference evidence="6 7" key="1">
    <citation type="submission" date="2024-02" db="EMBL/GenBank/DDBJ databases">
        <title>A novel Wenzhouxiangellaceae bacterium, isolated from coastal sediments.</title>
        <authorList>
            <person name="Du Z.-J."/>
            <person name="Ye Y.-Q."/>
            <person name="Zhang X.-Y."/>
        </authorList>
    </citation>
    <scope>NUCLEOTIDE SEQUENCE [LARGE SCALE GENOMIC DNA]</scope>
    <source>
        <strain evidence="6 7">CH-27</strain>
    </source>
</reference>
<feature type="compositionally biased region" description="Pro residues" evidence="2">
    <location>
        <begin position="134"/>
        <end position="145"/>
    </location>
</feature>
<evidence type="ECO:0000256" key="2">
    <source>
        <dbReference type="SAM" id="MobiDB-lite"/>
    </source>
</evidence>
<feature type="coiled-coil region" evidence="1">
    <location>
        <begin position="337"/>
        <end position="378"/>
    </location>
</feature>
<feature type="region of interest" description="Disordered" evidence="2">
    <location>
        <begin position="134"/>
        <end position="192"/>
    </location>
</feature>
<keyword evidence="7" id="KW-1185">Reference proteome</keyword>
<name>A0AAW9RAD2_9GAMM</name>
<feature type="signal peptide" evidence="4">
    <location>
        <begin position="1"/>
        <end position="26"/>
    </location>
</feature>
<keyword evidence="3" id="KW-0812">Transmembrane</keyword>
<dbReference type="Gene3D" id="1.20.58.2200">
    <property type="match status" value="1"/>
</dbReference>
<evidence type="ECO:0000256" key="3">
    <source>
        <dbReference type="SAM" id="Phobius"/>
    </source>
</evidence>
<keyword evidence="4" id="KW-0732">Signal</keyword>
<keyword evidence="3" id="KW-0472">Membrane</keyword>
<feature type="region of interest" description="Disordered" evidence="2">
    <location>
        <begin position="402"/>
        <end position="438"/>
    </location>
</feature>
<comment type="caution">
    <text evidence="6">The sequence shown here is derived from an EMBL/GenBank/DDBJ whole genome shotgun (WGS) entry which is preliminary data.</text>
</comment>
<feature type="transmembrane region" description="Helical" evidence="3">
    <location>
        <begin position="444"/>
        <end position="462"/>
    </location>
</feature>
<feature type="domain" description="FimV N-terminal" evidence="5">
    <location>
        <begin position="27"/>
        <end position="133"/>
    </location>
</feature>
<feature type="compositionally biased region" description="Low complexity" evidence="2">
    <location>
        <begin position="407"/>
        <end position="428"/>
    </location>
</feature>
<evidence type="ECO:0000259" key="5">
    <source>
        <dbReference type="Pfam" id="PF25800"/>
    </source>
</evidence>
<dbReference type="EMBL" id="JAZHOG010000002">
    <property type="protein sequence ID" value="MEJ8566828.1"/>
    <property type="molecule type" value="Genomic_DNA"/>
</dbReference>
<dbReference type="RefSeq" id="WP_354694146.1">
    <property type="nucleotide sequence ID" value="NZ_JAZHOG010000002.1"/>
</dbReference>
<feature type="compositionally biased region" description="Basic and acidic residues" evidence="2">
    <location>
        <begin position="531"/>
        <end position="541"/>
    </location>
</feature>
<evidence type="ECO:0000313" key="7">
    <source>
        <dbReference type="Proteomes" id="UP001359886"/>
    </source>
</evidence>
<dbReference type="InterPro" id="IPR038440">
    <property type="entry name" value="FimV_C_sf"/>
</dbReference>
<accession>A0AAW9RAD2</accession>
<dbReference type="NCBIfam" id="TIGR03504">
    <property type="entry name" value="FimV_Cterm"/>
    <property type="match status" value="1"/>
</dbReference>